<dbReference type="Pfam" id="PF00041">
    <property type="entry name" value="fn3"/>
    <property type="match status" value="1"/>
</dbReference>
<comment type="caution">
    <text evidence="7">The sequence shown here is derived from an EMBL/GenBank/DDBJ whole genome shotgun (WGS) entry which is preliminary data.</text>
</comment>
<sequence length="482" mass="53778">MRGDLVPYPDPPQDLIVNAVGSDELHVCWRPPQPQSSNKHLEIEYYTVYFKQIPSFPFLGGEDGIPLLSGDYEESMPGGMTDEEIPLDVDSSTPVPVTVKLRRKRQTWLFVTHDSSTNDSTVREFKFDELNTTDTCATLRDLRSATRYIVYVTASNEFGSSVPSSRALAATNVIVTPSNLSLPQIEPDGRNHTECCVRKGVQHDCLKICGGIAEPLSMHSLLCLNLDLAAIYQCLRQGYEKHPSPPENVTVTAVGENWVQVEWAEPIANAHLVESFSLFVRKGDRDSPIREVSPCLADGRNHTECCVRKGVQHDCLKICGGIAEPLSMHSLLCLNLDLAAIYQCLRQGYEKHPSPPENVTVTAVGENWVQVEWAEPIANAHLVESFSLFVRKGDRDSPIREVHNVTSPHREYDLEADTEYTVFVQSHGAEGDSLMSTAQIFFTRSLESSVCAHGQALFHPNGHRYRISHVLFRILPVPFLKT</sequence>
<feature type="domain" description="Fibronectin type-III" evidence="6">
    <location>
        <begin position="355"/>
        <end position="448"/>
    </location>
</feature>
<dbReference type="OrthoDB" id="5843172at2759"/>
<dbReference type="InterPro" id="IPR013783">
    <property type="entry name" value="Ig-like_fold"/>
</dbReference>
<evidence type="ECO:0000256" key="3">
    <source>
        <dbReference type="ARBA" id="ARBA00023157"/>
    </source>
</evidence>
<gene>
    <name evidence="7" type="primary">C25G4.10</name>
    <name evidence="7" type="ORF">Tcan_07339</name>
</gene>
<evidence type="ECO:0000256" key="2">
    <source>
        <dbReference type="ARBA" id="ARBA00022737"/>
    </source>
</evidence>
<evidence type="ECO:0000313" key="7">
    <source>
        <dbReference type="EMBL" id="KHN75698.1"/>
    </source>
</evidence>
<dbReference type="PROSITE" id="PS50853">
    <property type="entry name" value="FN3"/>
    <property type="match status" value="1"/>
</dbReference>
<evidence type="ECO:0000259" key="6">
    <source>
        <dbReference type="PROSITE" id="PS50853"/>
    </source>
</evidence>
<dbReference type="InterPro" id="IPR003961">
    <property type="entry name" value="FN3_dom"/>
</dbReference>
<dbReference type="PANTHER" id="PTHR23036">
    <property type="entry name" value="CYTOKINE RECEPTOR"/>
    <property type="match status" value="1"/>
</dbReference>
<keyword evidence="3" id="KW-1015">Disulfide bond</keyword>
<keyword evidence="8" id="KW-1185">Reference proteome</keyword>
<dbReference type="GO" id="GO:0043235">
    <property type="term" value="C:receptor complex"/>
    <property type="evidence" value="ECO:0007669"/>
    <property type="project" value="TreeGrafter"/>
</dbReference>
<dbReference type="GO" id="GO:0004896">
    <property type="term" value="F:cytokine receptor activity"/>
    <property type="evidence" value="ECO:0007669"/>
    <property type="project" value="TreeGrafter"/>
</dbReference>
<dbReference type="InterPro" id="IPR036116">
    <property type="entry name" value="FN3_sf"/>
</dbReference>
<accession>A0A0B2V2D7</accession>
<dbReference type="Gene3D" id="2.60.40.10">
    <property type="entry name" value="Immunoglobulins"/>
    <property type="match status" value="3"/>
</dbReference>
<dbReference type="InterPro" id="IPR002602">
    <property type="entry name" value="DB"/>
</dbReference>
<dbReference type="GO" id="GO:0009897">
    <property type="term" value="C:external side of plasma membrane"/>
    <property type="evidence" value="ECO:0007669"/>
    <property type="project" value="TreeGrafter"/>
</dbReference>
<dbReference type="GO" id="GO:0019955">
    <property type="term" value="F:cytokine binding"/>
    <property type="evidence" value="ECO:0007669"/>
    <property type="project" value="TreeGrafter"/>
</dbReference>
<organism evidence="7 8">
    <name type="scientific">Toxocara canis</name>
    <name type="common">Canine roundworm</name>
    <dbReference type="NCBI Taxonomy" id="6265"/>
    <lineage>
        <taxon>Eukaryota</taxon>
        <taxon>Metazoa</taxon>
        <taxon>Ecdysozoa</taxon>
        <taxon>Nematoda</taxon>
        <taxon>Chromadorea</taxon>
        <taxon>Rhabditida</taxon>
        <taxon>Spirurina</taxon>
        <taxon>Ascaridomorpha</taxon>
        <taxon>Ascaridoidea</taxon>
        <taxon>Toxocaridae</taxon>
        <taxon>Toxocara</taxon>
    </lineage>
</organism>
<dbReference type="STRING" id="6265.A0A0B2V2D7"/>
<proteinExistence type="predicted"/>
<evidence type="ECO:0000313" key="8">
    <source>
        <dbReference type="Proteomes" id="UP000031036"/>
    </source>
</evidence>
<dbReference type="Proteomes" id="UP000031036">
    <property type="component" value="Unassembled WGS sequence"/>
</dbReference>
<dbReference type="SUPFAM" id="SSF49265">
    <property type="entry name" value="Fibronectin type III"/>
    <property type="match status" value="2"/>
</dbReference>
<keyword evidence="4" id="KW-0675">Receptor</keyword>
<reference evidence="7 8" key="1">
    <citation type="submission" date="2014-11" db="EMBL/GenBank/DDBJ databases">
        <title>Genetic blueprint of the zoonotic pathogen Toxocara canis.</title>
        <authorList>
            <person name="Zhu X.-Q."/>
            <person name="Korhonen P.K."/>
            <person name="Cai H."/>
            <person name="Young N.D."/>
            <person name="Nejsum P."/>
            <person name="von Samson-Himmelstjerna G."/>
            <person name="Boag P.R."/>
            <person name="Tan P."/>
            <person name="Li Q."/>
            <person name="Min J."/>
            <person name="Yang Y."/>
            <person name="Wang X."/>
            <person name="Fang X."/>
            <person name="Hall R.S."/>
            <person name="Hofmann A."/>
            <person name="Sternberg P.W."/>
            <person name="Jex A.R."/>
            <person name="Gasser R.B."/>
        </authorList>
    </citation>
    <scope>NUCLEOTIDE SEQUENCE [LARGE SCALE GENOMIC DNA]</scope>
    <source>
        <strain evidence="7">PN_DK_2014</strain>
    </source>
</reference>
<dbReference type="CDD" id="cd00063">
    <property type="entry name" value="FN3"/>
    <property type="match status" value="3"/>
</dbReference>
<evidence type="ECO:0000256" key="4">
    <source>
        <dbReference type="ARBA" id="ARBA00023170"/>
    </source>
</evidence>
<dbReference type="Pfam" id="PF01682">
    <property type="entry name" value="DB"/>
    <property type="match status" value="2"/>
</dbReference>
<keyword evidence="2" id="KW-0677">Repeat</keyword>
<dbReference type="InterPro" id="IPR050379">
    <property type="entry name" value="Type-I_Cytokine_Rcpt"/>
</dbReference>
<keyword evidence="1" id="KW-0732">Signal</keyword>
<evidence type="ECO:0000256" key="1">
    <source>
        <dbReference type="ARBA" id="ARBA00022729"/>
    </source>
</evidence>
<keyword evidence="5" id="KW-0325">Glycoprotein</keyword>
<dbReference type="AlphaFoldDB" id="A0A0B2V2D7"/>
<dbReference type="EMBL" id="JPKZ01002640">
    <property type="protein sequence ID" value="KHN75698.1"/>
    <property type="molecule type" value="Genomic_DNA"/>
</dbReference>
<dbReference type="SMART" id="SM00060">
    <property type="entry name" value="FN3"/>
    <property type="match status" value="3"/>
</dbReference>
<evidence type="ECO:0000256" key="5">
    <source>
        <dbReference type="ARBA" id="ARBA00023180"/>
    </source>
</evidence>
<name>A0A0B2V2D7_TOXCA</name>
<protein>
    <submittedName>
        <fullName evidence="7">Ig-like and fibronectin type-III domain-containing protein C25G4.10</fullName>
    </submittedName>
</protein>
<dbReference type="PANTHER" id="PTHR23036:SF151">
    <property type="entry name" value="FIBRONECTIN TYPE-III DOMAIN-CONTAINING PROTEIN"/>
    <property type="match status" value="1"/>
</dbReference>